<evidence type="ECO:0000313" key="2">
    <source>
        <dbReference type="EMBL" id="QCD95221.1"/>
    </source>
</evidence>
<dbReference type="Proteomes" id="UP000501690">
    <property type="component" value="Linkage Group LG5"/>
</dbReference>
<protein>
    <submittedName>
        <fullName evidence="2">Uncharacterized protein</fullName>
    </submittedName>
</protein>
<sequence>MESRALENWAIAQEKVSAEVKLAIIEDKLKNIKKIKDMLQEIKKKKLSEGGECLGNNDEERKEERYLHSSRSHEEEEKKC</sequence>
<organism evidence="2 3">
    <name type="scientific">Vigna unguiculata</name>
    <name type="common">Cowpea</name>
    <dbReference type="NCBI Taxonomy" id="3917"/>
    <lineage>
        <taxon>Eukaryota</taxon>
        <taxon>Viridiplantae</taxon>
        <taxon>Streptophyta</taxon>
        <taxon>Embryophyta</taxon>
        <taxon>Tracheophyta</taxon>
        <taxon>Spermatophyta</taxon>
        <taxon>Magnoliopsida</taxon>
        <taxon>eudicotyledons</taxon>
        <taxon>Gunneridae</taxon>
        <taxon>Pentapetalae</taxon>
        <taxon>rosids</taxon>
        <taxon>fabids</taxon>
        <taxon>Fabales</taxon>
        <taxon>Fabaceae</taxon>
        <taxon>Papilionoideae</taxon>
        <taxon>50 kb inversion clade</taxon>
        <taxon>NPAAA clade</taxon>
        <taxon>indigoferoid/millettioid clade</taxon>
        <taxon>Phaseoleae</taxon>
        <taxon>Vigna</taxon>
    </lineage>
</organism>
<keyword evidence="3" id="KW-1185">Reference proteome</keyword>
<evidence type="ECO:0000256" key="1">
    <source>
        <dbReference type="SAM" id="MobiDB-lite"/>
    </source>
</evidence>
<feature type="compositionally biased region" description="Basic and acidic residues" evidence="1">
    <location>
        <begin position="58"/>
        <end position="80"/>
    </location>
</feature>
<feature type="region of interest" description="Disordered" evidence="1">
    <location>
        <begin position="50"/>
        <end position="80"/>
    </location>
</feature>
<accession>A0A4D6M3Z0</accession>
<gene>
    <name evidence="2" type="ORF">DEO72_LG5g3314</name>
</gene>
<dbReference type="EMBL" id="CP039349">
    <property type="protein sequence ID" value="QCD95221.1"/>
    <property type="molecule type" value="Genomic_DNA"/>
</dbReference>
<reference evidence="2 3" key="1">
    <citation type="submission" date="2019-04" db="EMBL/GenBank/DDBJ databases">
        <title>An improved genome assembly and genetic linkage map for asparagus bean, Vigna unguiculata ssp. sesquipedialis.</title>
        <authorList>
            <person name="Xia Q."/>
            <person name="Zhang R."/>
            <person name="Dong Y."/>
        </authorList>
    </citation>
    <scope>NUCLEOTIDE SEQUENCE [LARGE SCALE GENOMIC DNA]</scope>
    <source>
        <tissue evidence="2">Leaf</tissue>
    </source>
</reference>
<dbReference type="AlphaFoldDB" id="A0A4D6M3Z0"/>
<evidence type="ECO:0000313" key="3">
    <source>
        <dbReference type="Proteomes" id="UP000501690"/>
    </source>
</evidence>
<proteinExistence type="predicted"/>
<name>A0A4D6M3Z0_VIGUN</name>